<proteinExistence type="predicted"/>
<keyword evidence="2" id="KW-1185">Reference proteome</keyword>
<reference evidence="1" key="1">
    <citation type="submission" date="2023-06" db="EMBL/GenBank/DDBJ databases">
        <authorList>
            <consortium name="Lawrence Berkeley National Laboratory"/>
            <person name="Ahrendt S."/>
            <person name="Sahu N."/>
            <person name="Indic B."/>
            <person name="Wong-Bajracharya J."/>
            <person name="Merenyi Z."/>
            <person name="Ke H.-M."/>
            <person name="Monk M."/>
            <person name="Kocsube S."/>
            <person name="Drula E."/>
            <person name="Lipzen A."/>
            <person name="Balint B."/>
            <person name="Henrissat B."/>
            <person name="Andreopoulos B."/>
            <person name="Martin F.M."/>
            <person name="Harder C.B."/>
            <person name="Rigling D."/>
            <person name="Ford K.L."/>
            <person name="Foster G.D."/>
            <person name="Pangilinan J."/>
            <person name="Papanicolaou A."/>
            <person name="Barry K."/>
            <person name="LaButti K."/>
            <person name="Viragh M."/>
            <person name="Koriabine M."/>
            <person name="Yan M."/>
            <person name="Riley R."/>
            <person name="Champramary S."/>
            <person name="Plett K.L."/>
            <person name="Tsai I.J."/>
            <person name="Slot J."/>
            <person name="Sipos G."/>
            <person name="Plett J."/>
            <person name="Nagy L.G."/>
            <person name="Grigoriev I.V."/>
        </authorList>
    </citation>
    <scope>NUCLEOTIDE SEQUENCE</scope>
    <source>
        <strain evidence="1">FPL87.14</strain>
    </source>
</reference>
<organism evidence="1 2">
    <name type="scientific">Armillaria borealis</name>
    <dbReference type="NCBI Taxonomy" id="47425"/>
    <lineage>
        <taxon>Eukaryota</taxon>
        <taxon>Fungi</taxon>
        <taxon>Dikarya</taxon>
        <taxon>Basidiomycota</taxon>
        <taxon>Agaricomycotina</taxon>
        <taxon>Agaricomycetes</taxon>
        <taxon>Agaricomycetidae</taxon>
        <taxon>Agaricales</taxon>
        <taxon>Marasmiineae</taxon>
        <taxon>Physalacriaceae</taxon>
        <taxon>Armillaria</taxon>
    </lineage>
</organism>
<protein>
    <submittedName>
        <fullName evidence="1">Uncharacterized protein</fullName>
    </submittedName>
</protein>
<dbReference type="EMBL" id="JAUEPT010000037">
    <property type="protein sequence ID" value="KAK0439664.1"/>
    <property type="molecule type" value="Genomic_DNA"/>
</dbReference>
<gene>
    <name evidence="1" type="ORF">EV421DRAFT_1820040</name>
</gene>
<sequence>MWSEGQQRWLSLTLWACCICYSAHPGALLLRNLSTPLATSLTPPSTNLTPTATSLKSQRANTSMPITFLSGLMCWE</sequence>
<evidence type="ECO:0000313" key="2">
    <source>
        <dbReference type="Proteomes" id="UP001175226"/>
    </source>
</evidence>
<dbReference type="Proteomes" id="UP001175226">
    <property type="component" value="Unassembled WGS sequence"/>
</dbReference>
<dbReference type="AlphaFoldDB" id="A0AA39JC74"/>
<evidence type="ECO:0000313" key="1">
    <source>
        <dbReference type="EMBL" id="KAK0439664.1"/>
    </source>
</evidence>
<name>A0AA39JC74_9AGAR</name>
<comment type="caution">
    <text evidence="1">The sequence shown here is derived from an EMBL/GenBank/DDBJ whole genome shotgun (WGS) entry which is preliminary data.</text>
</comment>
<accession>A0AA39JC74</accession>